<evidence type="ECO:0000313" key="2">
    <source>
        <dbReference type="EMBL" id="MBD7956404.1"/>
    </source>
</evidence>
<evidence type="ECO:0000259" key="1">
    <source>
        <dbReference type="Pfam" id="PF03992"/>
    </source>
</evidence>
<organism evidence="2 3">
    <name type="scientific">Microbacterium pullorum</name>
    <dbReference type="NCBI Taxonomy" id="2762236"/>
    <lineage>
        <taxon>Bacteria</taxon>
        <taxon>Bacillati</taxon>
        <taxon>Actinomycetota</taxon>
        <taxon>Actinomycetes</taxon>
        <taxon>Micrococcales</taxon>
        <taxon>Microbacteriaceae</taxon>
        <taxon>Microbacterium</taxon>
    </lineage>
</organism>
<reference evidence="2 3" key="1">
    <citation type="submission" date="2020-08" db="EMBL/GenBank/DDBJ databases">
        <title>A Genomic Blueprint of the Chicken Gut Microbiome.</title>
        <authorList>
            <person name="Gilroy R."/>
            <person name="Ravi A."/>
            <person name="Getino M."/>
            <person name="Pursley I."/>
            <person name="Horton D.L."/>
            <person name="Alikhan N.-F."/>
            <person name="Baker D."/>
            <person name="Gharbi K."/>
            <person name="Hall N."/>
            <person name="Watson M."/>
            <person name="Adriaenssens E.M."/>
            <person name="Foster-Nyarko E."/>
            <person name="Jarju S."/>
            <person name="Secka A."/>
            <person name="Antonio M."/>
            <person name="Oren A."/>
            <person name="Chaudhuri R."/>
            <person name="La Ragione R.M."/>
            <person name="Hildebrand F."/>
            <person name="Pallen M.J."/>
        </authorList>
    </citation>
    <scope>NUCLEOTIDE SEQUENCE [LARGE SCALE GENOMIC DNA]</scope>
    <source>
        <strain evidence="2 3">Sa4CUA7</strain>
    </source>
</reference>
<dbReference type="Pfam" id="PF03992">
    <property type="entry name" value="ABM"/>
    <property type="match status" value="1"/>
</dbReference>
<sequence length="104" mass="11325">MPDVTLTGQLLCRSADEDALVREHLPRHVALTRAEPGCLAFDVAPTGEPGVWDVAERFRDETSFRAHQERVAASEWGAHTAGIERRYTVRGLDAASAGAAEPQE</sequence>
<protein>
    <submittedName>
        <fullName evidence="2">Antibiotic biosynthesis monooxygenase</fullName>
    </submittedName>
</protein>
<dbReference type="RefSeq" id="WP_191717410.1">
    <property type="nucleotide sequence ID" value="NZ_JACSQP010000001.1"/>
</dbReference>
<name>A0ABR8RZ88_9MICO</name>
<dbReference type="Gene3D" id="3.30.70.100">
    <property type="match status" value="1"/>
</dbReference>
<keyword evidence="2" id="KW-0503">Monooxygenase</keyword>
<feature type="domain" description="ABM" evidence="1">
    <location>
        <begin position="16"/>
        <end position="73"/>
    </location>
</feature>
<dbReference type="EMBL" id="JACSQP010000001">
    <property type="protein sequence ID" value="MBD7956404.1"/>
    <property type="molecule type" value="Genomic_DNA"/>
</dbReference>
<gene>
    <name evidence="2" type="ORF">H9651_01995</name>
</gene>
<dbReference type="Proteomes" id="UP000648352">
    <property type="component" value="Unassembled WGS sequence"/>
</dbReference>
<dbReference type="SUPFAM" id="SSF54909">
    <property type="entry name" value="Dimeric alpha+beta barrel"/>
    <property type="match status" value="1"/>
</dbReference>
<dbReference type="InterPro" id="IPR011008">
    <property type="entry name" value="Dimeric_a/b-barrel"/>
</dbReference>
<evidence type="ECO:0000313" key="3">
    <source>
        <dbReference type="Proteomes" id="UP000648352"/>
    </source>
</evidence>
<dbReference type="GO" id="GO:0004497">
    <property type="term" value="F:monooxygenase activity"/>
    <property type="evidence" value="ECO:0007669"/>
    <property type="project" value="UniProtKB-KW"/>
</dbReference>
<comment type="caution">
    <text evidence="2">The sequence shown here is derived from an EMBL/GenBank/DDBJ whole genome shotgun (WGS) entry which is preliminary data.</text>
</comment>
<dbReference type="InterPro" id="IPR007138">
    <property type="entry name" value="ABM_dom"/>
</dbReference>
<accession>A0ABR8RZ88</accession>
<keyword evidence="3" id="KW-1185">Reference proteome</keyword>
<proteinExistence type="predicted"/>
<keyword evidence="2" id="KW-0560">Oxidoreductase</keyword>